<accession>A0A8H6N0G5</accession>
<gene>
    <name evidence="2" type="ORF">CSOJ01_03781</name>
</gene>
<dbReference type="EMBL" id="WIGN01000039">
    <property type="protein sequence ID" value="KAF6814951.1"/>
    <property type="molecule type" value="Genomic_DNA"/>
</dbReference>
<evidence type="ECO:0000313" key="3">
    <source>
        <dbReference type="Proteomes" id="UP000652219"/>
    </source>
</evidence>
<proteinExistence type="predicted"/>
<dbReference type="AlphaFoldDB" id="A0A8H6N0G5"/>
<organism evidence="2 3">
    <name type="scientific">Colletotrichum sojae</name>
    <dbReference type="NCBI Taxonomy" id="2175907"/>
    <lineage>
        <taxon>Eukaryota</taxon>
        <taxon>Fungi</taxon>
        <taxon>Dikarya</taxon>
        <taxon>Ascomycota</taxon>
        <taxon>Pezizomycotina</taxon>
        <taxon>Sordariomycetes</taxon>
        <taxon>Hypocreomycetidae</taxon>
        <taxon>Glomerellales</taxon>
        <taxon>Glomerellaceae</taxon>
        <taxon>Colletotrichum</taxon>
        <taxon>Colletotrichum orchidearum species complex</taxon>
    </lineage>
</organism>
<sequence>MAGSNQQRRGGVTPDCGPLEEKGKGTDSLLCATAGWLRQHEYRQVSFHPIRRSGGQLSCHTRLALQGQSGCWAPFGDKLVSDTCSG</sequence>
<reference evidence="2 3" key="1">
    <citation type="journal article" date="2020" name="Phytopathology">
        <title>Genome Sequence Resources of Colletotrichum truncatum, C. plurivorum, C. musicola, and C. sojae: Four Species Pathogenic to Soybean (Glycine max).</title>
        <authorList>
            <person name="Rogerio F."/>
            <person name="Boufleur T.R."/>
            <person name="Ciampi-Guillardi M."/>
            <person name="Sukno S.A."/>
            <person name="Thon M.R."/>
            <person name="Massola Junior N.S."/>
            <person name="Baroncelli R."/>
        </authorList>
    </citation>
    <scope>NUCLEOTIDE SEQUENCE [LARGE SCALE GENOMIC DNA]</scope>
    <source>
        <strain evidence="2 3">LFN0009</strain>
    </source>
</reference>
<keyword evidence="3" id="KW-1185">Reference proteome</keyword>
<dbReference type="Proteomes" id="UP000652219">
    <property type="component" value="Unassembled WGS sequence"/>
</dbReference>
<evidence type="ECO:0000256" key="1">
    <source>
        <dbReference type="SAM" id="MobiDB-lite"/>
    </source>
</evidence>
<feature type="region of interest" description="Disordered" evidence="1">
    <location>
        <begin position="1"/>
        <end position="24"/>
    </location>
</feature>
<protein>
    <submittedName>
        <fullName evidence="2">Uncharacterized protein</fullName>
    </submittedName>
</protein>
<evidence type="ECO:0000313" key="2">
    <source>
        <dbReference type="EMBL" id="KAF6814951.1"/>
    </source>
</evidence>
<name>A0A8H6N0G5_9PEZI</name>
<comment type="caution">
    <text evidence="2">The sequence shown here is derived from an EMBL/GenBank/DDBJ whole genome shotgun (WGS) entry which is preliminary data.</text>
</comment>